<dbReference type="VEuPathDB" id="FungiDB:PV10_06639"/>
<evidence type="ECO:0000313" key="21">
    <source>
        <dbReference type="EMBL" id="KIV92179.1"/>
    </source>
</evidence>
<evidence type="ECO:0000256" key="14">
    <source>
        <dbReference type="ARBA" id="ARBA00044624"/>
    </source>
</evidence>
<feature type="region of interest" description="Disordered" evidence="18">
    <location>
        <begin position="404"/>
        <end position="427"/>
    </location>
</feature>
<comment type="similarity">
    <text evidence="2 16">Belongs to the eukaryotic GTase family.</text>
</comment>
<comment type="subunit">
    <text evidence="15">Heterodimer. The mRNA-capping enzyme is composed of two separate chains alpha and beta, respectively a mRNA guanylyltransferase and an mRNA 5'-triphosphate monophosphatase.</text>
</comment>
<evidence type="ECO:0000256" key="17">
    <source>
        <dbReference type="PIRSR" id="PIRSR036959-1"/>
    </source>
</evidence>
<comment type="catalytic activity">
    <reaction evidence="14">
        <text>a 5'-end diphospho-ribonucleoside in mRNA + GTP + H(+) = a 5'-end (5'-triphosphoguanosine)-ribonucleoside in mRNA + diphosphate</text>
        <dbReference type="Rhea" id="RHEA:67012"/>
        <dbReference type="Rhea" id="RHEA-COMP:17165"/>
        <dbReference type="Rhea" id="RHEA-COMP:17166"/>
        <dbReference type="ChEBI" id="CHEBI:15378"/>
        <dbReference type="ChEBI" id="CHEBI:33019"/>
        <dbReference type="ChEBI" id="CHEBI:37565"/>
        <dbReference type="ChEBI" id="CHEBI:167616"/>
        <dbReference type="ChEBI" id="CHEBI:167617"/>
        <dbReference type="EC" id="2.7.7.50"/>
    </reaction>
    <physiologicalReaction direction="left-to-right" evidence="14">
        <dbReference type="Rhea" id="RHEA:67013"/>
    </physiologicalReaction>
</comment>
<dbReference type="GO" id="GO:0005525">
    <property type="term" value="F:GTP binding"/>
    <property type="evidence" value="ECO:0007669"/>
    <property type="project" value="UniProtKB-KW"/>
</dbReference>
<evidence type="ECO:0000256" key="12">
    <source>
        <dbReference type="ARBA" id="ARBA00029909"/>
    </source>
</evidence>
<evidence type="ECO:0000256" key="18">
    <source>
        <dbReference type="SAM" id="MobiDB-lite"/>
    </source>
</evidence>
<keyword evidence="5 16" id="KW-0507">mRNA processing</keyword>
<dbReference type="SUPFAM" id="SSF50249">
    <property type="entry name" value="Nucleic acid-binding proteins"/>
    <property type="match status" value="1"/>
</dbReference>
<gene>
    <name evidence="21" type="ORF">PV10_06639</name>
</gene>
<evidence type="ECO:0000256" key="10">
    <source>
        <dbReference type="ARBA" id="ARBA00023134"/>
    </source>
</evidence>
<keyword evidence="9 16" id="KW-0506">mRNA capping</keyword>
<keyword evidence="11 16" id="KW-0539">Nucleus</keyword>
<evidence type="ECO:0000256" key="9">
    <source>
        <dbReference type="ARBA" id="ARBA00023042"/>
    </source>
</evidence>
<dbReference type="EMBL" id="KN847523">
    <property type="protein sequence ID" value="KIV92179.1"/>
    <property type="molecule type" value="Genomic_DNA"/>
</dbReference>
<dbReference type="GO" id="GO:0031533">
    <property type="term" value="C:mRNA capping enzyme complex"/>
    <property type="evidence" value="ECO:0007669"/>
    <property type="project" value="InterPro"/>
</dbReference>
<sequence>MAHHTREPQIDPSSLIARVGGVWAGPQLQAEFQNEVAALLGRNNRSFPGAQPVSFAAKHLAELKNQDYYVCEKTDGLRYLMYLSEDAGRGIHYLIDRKNDYYYVPGLHFPHHEDKTMQHFHTGTILDGELVEDRYPDRPSVIKYLVFDCLVLDNKSLMNRPLDKRLAYFKSHVLEPYKTFFKANPQVDRAFVVEDKSTEFSYGLEKMFKDIIPRVKLLHGNDGLIFTCKNSPYKSGTDEHILKWKPPSDNTVDFLLHIDWSLYEPNPDDPDQSRPPDYHAFPARFGLYINHGGDKYAYVDDLHVEPSEWEEWKSSGRRIQDSIVECFQESITQADTMHHNGTANPTNGAGGPPVGDRRWRFHRFRDDKTEANHFTTYDSVIQSIYDHVTEEDLLADAEDIRRAWKQRDADSRKKDPAKKSLVPGQKP</sequence>
<evidence type="ECO:0000256" key="15">
    <source>
        <dbReference type="ARBA" id="ARBA00047082"/>
    </source>
</evidence>
<evidence type="ECO:0000256" key="11">
    <source>
        <dbReference type="ARBA" id="ARBA00023242"/>
    </source>
</evidence>
<dbReference type="EC" id="2.7.7.50" evidence="3 16"/>
<dbReference type="RefSeq" id="XP_016223753.1">
    <property type="nucleotide sequence ID" value="XM_016371460.1"/>
</dbReference>
<dbReference type="AlphaFoldDB" id="A0A0D1ZE09"/>
<name>A0A0D1ZE09_EXOME</name>
<evidence type="ECO:0000259" key="19">
    <source>
        <dbReference type="Pfam" id="PF01331"/>
    </source>
</evidence>
<dbReference type="HOGENOM" id="CLU_021710_0_2_1"/>
<protein>
    <recommendedName>
        <fullName evidence="4 16">mRNA-capping enzyme subunit alpha</fullName>
        <ecNumber evidence="3 16">2.7.7.50</ecNumber>
    </recommendedName>
    <alternativeName>
        <fullName evidence="12 16">GTP--RNA guanylyltransferase</fullName>
    </alternativeName>
    <alternativeName>
        <fullName evidence="13 16">mRNA guanylyltransferase</fullName>
    </alternativeName>
</protein>
<dbReference type="PIRSF" id="PIRSF036959">
    <property type="entry name" value="mRNA_cap_alpha"/>
    <property type="match status" value="1"/>
</dbReference>
<keyword evidence="22" id="KW-1185">Reference proteome</keyword>
<dbReference type="STRING" id="212818.A0A0D1ZE09"/>
<feature type="compositionally biased region" description="Basic and acidic residues" evidence="18">
    <location>
        <begin position="404"/>
        <end position="418"/>
    </location>
</feature>
<dbReference type="InterPro" id="IPR051029">
    <property type="entry name" value="mRNA_Capping_Enz/RNA_Phosphat"/>
</dbReference>
<evidence type="ECO:0000259" key="20">
    <source>
        <dbReference type="Pfam" id="PF03919"/>
    </source>
</evidence>
<dbReference type="InterPro" id="IPR001339">
    <property type="entry name" value="mRNA_cap_enzyme_adenylation"/>
</dbReference>
<accession>A0A0D1ZE09</accession>
<evidence type="ECO:0000256" key="5">
    <source>
        <dbReference type="ARBA" id="ARBA00022664"/>
    </source>
</evidence>
<evidence type="ECO:0000256" key="6">
    <source>
        <dbReference type="ARBA" id="ARBA00022679"/>
    </source>
</evidence>
<evidence type="ECO:0000256" key="4">
    <source>
        <dbReference type="ARBA" id="ARBA00019171"/>
    </source>
</evidence>
<keyword evidence="10 16" id="KW-0342">GTP-binding</keyword>
<dbReference type="OMA" id="KDYYVCE"/>
<dbReference type="PANTHER" id="PTHR10367:SF17">
    <property type="entry name" value="MRNA-CAPPING ENZYME"/>
    <property type="match status" value="1"/>
</dbReference>
<evidence type="ECO:0000256" key="2">
    <source>
        <dbReference type="ARBA" id="ARBA00010237"/>
    </source>
</evidence>
<evidence type="ECO:0000256" key="1">
    <source>
        <dbReference type="ARBA" id="ARBA00004123"/>
    </source>
</evidence>
<dbReference type="InterPro" id="IPR012340">
    <property type="entry name" value="NA-bd_OB-fold"/>
</dbReference>
<dbReference type="Gene3D" id="2.40.50.140">
    <property type="entry name" value="Nucleic acid-binding proteins"/>
    <property type="match status" value="1"/>
</dbReference>
<evidence type="ECO:0000256" key="7">
    <source>
        <dbReference type="ARBA" id="ARBA00022695"/>
    </source>
</evidence>
<proteinExistence type="inferred from homology"/>
<dbReference type="SUPFAM" id="SSF56091">
    <property type="entry name" value="DNA ligase/mRNA capping enzyme, catalytic domain"/>
    <property type="match status" value="1"/>
</dbReference>
<dbReference type="GeneID" id="27324484"/>
<keyword evidence="7 16" id="KW-0548">Nucleotidyltransferase</keyword>
<keyword evidence="6 16" id="KW-0808">Transferase</keyword>
<dbReference type="Pfam" id="PF01331">
    <property type="entry name" value="mRNA_cap_enzyme"/>
    <property type="match status" value="1"/>
</dbReference>
<dbReference type="FunFam" id="3.30.470.30:FF:000011">
    <property type="entry name" value="mRNA-capping enzyme subunit alpha"/>
    <property type="match status" value="1"/>
</dbReference>
<evidence type="ECO:0000313" key="22">
    <source>
        <dbReference type="Proteomes" id="UP000054302"/>
    </source>
</evidence>
<organism evidence="21 22">
    <name type="scientific">Exophiala mesophila</name>
    <name type="common">Black yeast-like fungus</name>
    <dbReference type="NCBI Taxonomy" id="212818"/>
    <lineage>
        <taxon>Eukaryota</taxon>
        <taxon>Fungi</taxon>
        <taxon>Dikarya</taxon>
        <taxon>Ascomycota</taxon>
        <taxon>Pezizomycotina</taxon>
        <taxon>Eurotiomycetes</taxon>
        <taxon>Chaetothyriomycetidae</taxon>
        <taxon>Chaetothyriales</taxon>
        <taxon>Herpotrichiellaceae</taxon>
        <taxon>Exophiala</taxon>
    </lineage>
</organism>
<dbReference type="Pfam" id="PF03919">
    <property type="entry name" value="mRNA_cap_C"/>
    <property type="match status" value="1"/>
</dbReference>
<dbReference type="InterPro" id="IPR017075">
    <property type="entry name" value="mRNA_cap_enzyme_alpha"/>
</dbReference>
<feature type="domain" description="mRNA capping enzyme C-terminal" evidence="20">
    <location>
        <begin position="250"/>
        <end position="394"/>
    </location>
</feature>
<dbReference type="GO" id="GO:0005524">
    <property type="term" value="F:ATP binding"/>
    <property type="evidence" value="ECO:0007669"/>
    <property type="project" value="InterPro"/>
</dbReference>
<keyword evidence="8 16" id="KW-0547">Nucleotide-binding</keyword>
<dbReference type="GO" id="GO:0006370">
    <property type="term" value="P:7-methylguanosine mRNA capping"/>
    <property type="evidence" value="ECO:0007669"/>
    <property type="project" value="UniProtKB-KW"/>
</dbReference>
<comment type="function">
    <text evidence="16">Second step of mRNA capping. Transfer of the GMP moiety of GTP to the 5'-end of RNA via an enzyme-GMP covalent reaction intermediate.</text>
</comment>
<dbReference type="CDD" id="cd07895">
    <property type="entry name" value="Adenylation_mRNA_capping"/>
    <property type="match status" value="1"/>
</dbReference>
<comment type="subcellular location">
    <subcellularLocation>
        <location evidence="1 16">Nucleus</location>
    </subcellularLocation>
</comment>
<feature type="active site" description="N6-GMP-lysine intermediate" evidence="17">
    <location>
        <position position="73"/>
    </location>
</feature>
<dbReference type="Gene3D" id="3.30.470.30">
    <property type="entry name" value="DNA ligase/mRNA capping enzyme"/>
    <property type="match status" value="1"/>
</dbReference>
<reference evidence="21 22" key="1">
    <citation type="submission" date="2015-01" db="EMBL/GenBank/DDBJ databases">
        <title>The Genome Sequence of Exophiala mesophila CBS40295.</title>
        <authorList>
            <consortium name="The Broad Institute Genomics Platform"/>
            <person name="Cuomo C."/>
            <person name="de Hoog S."/>
            <person name="Gorbushina A."/>
            <person name="Stielow B."/>
            <person name="Teixiera M."/>
            <person name="Abouelleil A."/>
            <person name="Chapman S.B."/>
            <person name="Priest M."/>
            <person name="Young S.K."/>
            <person name="Wortman J."/>
            <person name="Nusbaum C."/>
            <person name="Birren B."/>
        </authorList>
    </citation>
    <scope>NUCLEOTIDE SEQUENCE [LARGE SCALE GENOMIC DNA]</scope>
    <source>
        <strain evidence="21 22">CBS 40295</strain>
    </source>
</reference>
<evidence type="ECO:0000256" key="16">
    <source>
        <dbReference type="PIRNR" id="PIRNR036959"/>
    </source>
</evidence>
<evidence type="ECO:0000256" key="3">
    <source>
        <dbReference type="ARBA" id="ARBA00012475"/>
    </source>
</evidence>
<dbReference type="PANTHER" id="PTHR10367">
    <property type="entry name" value="MRNA-CAPPING ENZYME"/>
    <property type="match status" value="1"/>
</dbReference>
<feature type="domain" description="mRNA capping enzyme adenylation" evidence="19">
    <location>
        <begin position="51"/>
        <end position="245"/>
    </location>
</feature>
<evidence type="ECO:0000256" key="8">
    <source>
        <dbReference type="ARBA" id="ARBA00022741"/>
    </source>
</evidence>
<dbReference type="Proteomes" id="UP000054302">
    <property type="component" value="Unassembled WGS sequence"/>
</dbReference>
<dbReference type="InterPro" id="IPR013846">
    <property type="entry name" value="mRNA_cap_enzyme_C"/>
</dbReference>
<dbReference type="OrthoDB" id="200924at2759"/>
<dbReference type="GO" id="GO:0004484">
    <property type="term" value="F:mRNA guanylyltransferase activity"/>
    <property type="evidence" value="ECO:0007669"/>
    <property type="project" value="UniProtKB-EC"/>
</dbReference>
<evidence type="ECO:0000256" key="13">
    <source>
        <dbReference type="ARBA" id="ARBA00030702"/>
    </source>
</evidence>